<reference evidence="2" key="1">
    <citation type="submission" date="2023-07" db="EMBL/GenBank/DDBJ databases">
        <title>Functional and genomic diversity of the sorghum phyllosphere microbiome.</title>
        <authorList>
            <person name="Shade A."/>
        </authorList>
    </citation>
    <scope>NUCLEOTIDE SEQUENCE [LARGE SCALE GENOMIC DNA]</scope>
    <source>
        <strain evidence="2">SORGH_AS_0422</strain>
    </source>
</reference>
<dbReference type="Gene3D" id="3.40.50.300">
    <property type="entry name" value="P-loop containing nucleotide triphosphate hydrolases"/>
    <property type="match status" value="1"/>
</dbReference>
<dbReference type="NCBIfam" id="NF004861">
    <property type="entry name" value="PRK06217.1"/>
    <property type="match status" value="1"/>
</dbReference>
<keyword evidence="2" id="KW-1185">Reference proteome</keyword>
<comment type="caution">
    <text evidence="1">The sequence shown here is derived from an EMBL/GenBank/DDBJ whole genome shotgun (WGS) entry which is preliminary data.</text>
</comment>
<name>A0ABU3GXX2_9SPHI</name>
<dbReference type="PANTHER" id="PTHR37816">
    <property type="entry name" value="YALI0E33011P"/>
    <property type="match status" value="1"/>
</dbReference>
<keyword evidence="1" id="KW-0418">Kinase</keyword>
<evidence type="ECO:0000313" key="2">
    <source>
        <dbReference type="Proteomes" id="UP001258315"/>
    </source>
</evidence>
<dbReference type="PANTHER" id="PTHR37816:SF2">
    <property type="entry name" value="DNA TOPOLOGY MODULATION PROTEIN FLAR-RELATED PROTEIN"/>
    <property type="match status" value="1"/>
</dbReference>
<dbReference type="Proteomes" id="UP001258315">
    <property type="component" value="Unassembled WGS sequence"/>
</dbReference>
<protein>
    <submittedName>
        <fullName evidence="1">Adenylate kinase family enzyme</fullName>
    </submittedName>
</protein>
<gene>
    <name evidence="1" type="ORF">QE417_003698</name>
</gene>
<dbReference type="InterPro" id="IPR031322">
    <property type="entry name" value="Shikimate/glucono_kinase"/>
</dbReference>
<accession>A0ABU3GXX2</accession>
<dbReference type="SUPFAM" id="SSF52540">
    <property type="entry name" value="P-loop containing nucleoside triphosphate hydrolases"/>
    <property type="match status" value="1"/>
</dbReference>
<sequence>MKIHIVGASCAGSTTLGNALSAQTGLPYFDTDFYFWEPSEIPFTIKRDRDARITMLRDAVALHPNHIIGGSLVSWGNEWLAAFDLVVFLYVPPEIRIQRLKNRELERYGDIIYTDPERISAYQKFLEWAEAYDTNAPTGRSLHVHEAWLSRVTCPVLEIRGDTTVAERVELILNKMKTINPPQ</sequence>
<dbReference type="GO" id="GO:0016301">
    <property type="term" value="F:kinase activity"/>
    <property type="evidence" value="ECO:0007669"/>
    <property type="project" value="UniProtKB-KW"/>
</dbReference>
<evidence type="ECO:0000313" key="1">
    <source>
        <dbReference type="EMBL" id="MDT3404626.1"/>
    </source>
</evidence>
<keyword evidence="1" id="KW-0808">Transferase</keyword>
<dbReference type="InterPro" id="IPR027417">
    <property type="entry name" value="P-loop_NTPase"/>
</dbReference>
<proteinExistence type="predicted"/>
<organism evidence="1 2">
    <name type="scientific">Mucilaginibacter terrae</name>
    <dbReference type="NCBI Taxonomy" id="1955052"/>
    <lineage>
        <taxon>Bacteria</taxon>
        <taxon>Pseudomonadati</taxon>
        <taxon>Bacteroidota</taxon>
        <taxon>Sphingobacteriia</taxon>
        <taxon>Sphingobacteriales</taxon>
        <taxon>Sphingobacteriaceae</taxon>
        <taxon>Mucilaginibacter</taxon>
    </lineage>
</organism>
<dbReference type="InterPro" id="IPR052922">
    <property type="entry name" value="Cytidylate_Kinase-2"/>
</dbReference>
<dbReference type="RefSeq" id="WP_311952115.1">
    <property type="nucleotide sequence ID" value="NZ_JAVLVU010000001.1"/>
</dbReference>
<dbReference type="Pfam" id="PF01202">
    <property type="entry name" value="SKI"/>
    <property type="match status" value="1"/>
</dbReference>
<dbReference type="EMBL" id="JAVLVU010000001">
    <property type="protein sequence ID" value="MDT3404626.1"/>
    <property type="molecule type" value="Genomic_DNA"/>
</dbReference>